<dbReference type="AlphaFoldDB" id="A0A6G9VQS0"/>
<protein>
    <submittedName>
        <fullName evidence="1">Uncharacterized protein</fullName>
    </submittedName>
</protein>
<gene>
    <name evidence="1" type="ORF">FA584_03075</name>
</gene>
<evidence type="ECO:0000313" key="1">
    <source>
        <dbReference type="EMBL" id="QIR75245.1"/>
    </source>
</evidence>
<sequence>MRQWINFSLVHLTYKIKLYYALHKVFYTLLVLMIYQLLVQESILTLKNGIAICVTLILSMLCEHYYKRYLAQYYEARAQNNDA</sequence>
<reference evidence="1 2" key="1">
    <citation type="journal article" date="2017" name="Environ. Sci. Technol.">
        <title>Organohalide Respiration with Chlorinated Ethenes under Low pH Conditions.</title>
        <authorList>
            <person name="Yang Y."/>
            <person name="Capiro N.L."/>
            <person name="Marcet T.F."/>
            <person name="Yan J."/>
            <person name="Pennell K.D."/>
            <person name="Loffler F.E."/>
        </authorList>
    </citation>
    <scope>NUCLEOTIDE SEQUENCE [LARGE SCALE GENOMIC DNA]</scope>
    <source>
        <strain evidence="1 2">ACSDCE</strain>
    </source>
</reference>
<organism evidence="1 2">
    <name type="scientific">Sulfurospirillum diekertiae</name>
    <dbReference type="NCBI Taxonomy" id="1854492"/>
    <lineage>
        <taxon>Bacteria</taxon>
        <taxon>Pseudomonadati</taxon>
        <taxon>Campylobacterota</taxon>
        <taxon>Epsilonproteobacteria</taxon>
        <taxon>Campylobacterales</taxon>
        <taxon>Sulfurospirillaceae</taxon>
        <taxon>Sulfurospirillum</taxon>
    </lineage>
</organism>
<name>A0A6G9VQS0_9BACT</name>
<proteinExistence type="predicted"/>
<dbReference type="EMBL" id="CP039734">
    <property type="protein sequence ID" value="QIR75245.1"/>
    <property type="molecule type" value="Genomic_DNA"/>
</dbReference>
<evidence type="ECO:0000313" key="2">
    <source>
        <dbReference type="Proteomes" id="UP000502831"/>
    </source>
</evidence>
<accession>A0A6G9VQS0</accession>
<dbReference type="RefSeq" id="WP_167749322.1">
    <property type="nucleotide sequence ID" value="NZ_CP039734.2"/>
</dbReference>
<dbReference type="Proteomes" id="UP000502831">
    <property type="component" value="Chromosome"/>
</dbReference>